<dbReference type="InterPro" id="IPR006175">
    <property type="entry name" value="YjgF/YER057c/UK114"/>
</dbReference>
<dbReference type="Pfam" id="PF01042">
    <property type="entry name" value="Ribonuc_L-PSP"/>
    <property type="match status" value="1"/>
</dbReference>
<dbReference type="InterPro" id="IPR035959">
    <property type="entry name" value="RutC-like_sf"/>
</dbReference>
<organism evidence="2 3">
    <name type="scientific">Cellulomonas fimi</name>
    <dbReference type="NCBI Taxonomy" id="1708"/>
    <lineage>
        <taxon>Bacteria</taxon>
        <taxon>Bacillati</taxon>
        <taxon>Actinomycetota</taxon>
        <taxon>Actinomycetes</taxon>
        <taxon>Micrococcales</taxon>
        <taxon>Cellulomonadaceae</taxon>
        <taxon>Cellulomonas</taxon>
    </lineage>
</organism>
<dbReference type="RefSeq" id="WP_169323323.1">
    <property type="nucleotide sequence ID" value="NZ_JABCJJ010000003.1"/>
</dbReference>
<comment type="similarity">
    <text evidence="1">Belongs to the RutC family.</text>
</comment>
<dbReference type="FunFam" id="3.30.1330.40:FF:000001">
    <property type="entry name" value="L-PSP family endoribonuclease"/>
    <property type="match status" value="1"/>
</dbReference>
<accession>A0A7Y0QGK8</accession>
<dbReference type="SUPFAM" id="SSF55298">
    <property type="entry name" value="YjgF-like"/>
    <property type="match status" value="1"/>
</dbReference>
<proteinExistence type="inferred from homology"/>
<dbReference type="AlphaFoldDB" id="A0A7Y0QGK8"/>
<dbReference type="EMBL" id="JABCJJ010000003">
    <property type="protein sequence ID" value="NMR19203.1"/>
    <property type="molecule type" value="Genomic_DNA"/>
</dbReference>
<dbReference type="InterPro" id="IPR006056">
    <property type="entry name" value="RidA"/>
</dbReference>
<dbReference type="NCBIfam" id="TIGR00004">
    <property type="entry name" value="Rid family detoxifying hydrolase"/>
    <property type="match status" value="1"/>
</dbReference>
<keyword evidence="3" id="KW-1185">Reference proteome</keyword>
<dbReference type="Gene3D" id="3.30.1330.40">
    <property type="entry name" value="RutC-like"/>
    <property type="match status" value="1"/>
</dbReference>
<dbReference type="PANTHER" id="PTHR11803">
    <property type="entry name" value="2-IMINOBUTANOATE/2-IMINOPROPANOATE DEAMINASE RIDA"/>
    <property type="match status" value="1"/>
</dbReference>
<gene>
    <name evidence="2" type="ORF">HIR71_03050</name>
</gene>
<comment type="caution">
    <text evidence="2">The sequence shown here is derived from an EMBL/GenBank/DDBJ whole genome shotgun (WGS) entry which is preliminary data.</text>
</comment>
<dbReference type="Proteomes" id="UP000562124">
    <property type="component" value="Unassembled WGS sequence"/>
</dbReference>
<sequence>MPALTQIVTAAAPAPSASYSQAIAWDHLVVTGGQVGADPATGQLPDAFEDEVSQALRNLMAVLDAAGTGPDRVVKTTCFLTDISTFATFNLIYQEFFSDPLPARSTIGIALAGGLRFEIEAWAVRDTPEEAA</sequence>
<dbReference type="GO" id="GO:0005829">
    <property type="term" value="C:cytosol"/>
    <property type="evidence" value="ECO:0007669"/>
    <property type="project" value="TreeGrafter"/>
</dbReference>
<protein>
    <submittedName>
        <fullName evidence="2">Uncharacterized protein</fullName>
    </submittedName>
</protein>
<name>A0A7Y0QGK8_CELFI</name>
<dbReference type="CDD" id="cd00448">
    <property type="entry name" value="YjgF_YER057c_UK114_family"/>
    <property type="match status" value="1"/>
</dbReference>
<dbReference type="PANTHER" id="PTHR11803:SF58">
    <property type="entry name" value="PROTEIN HMF1-RELATED"/>
    <property type="match status" value="1"/>
</dbReference>
<evidence type="ECO:0000313" key="3">
    <source>
        <dbReference type="Proteomes" id="UP000562124"/>
    </source>
</evidence>
<reference evidence="2 3" key="1">
    <citation type="submission" date="2020-04" db="EMBL/GenBank/DDBJ databases">
        <title>Sequencing and Assembly of C. fimi.</title>
        <authorList>
            <person name="Ramsey A.R."/>
        </authorList>
    </citation>
    <scope>NUCLEOTIDE SEQUENCE [LARGE SCALE GENOMIC DNA]</scope>
    <source>
        <strain evidence="2 3">SB</strain>
    </source>
</reference>
<evidence type="ECO:0000313" key="2">
    <source>
        <dbReference type="EMBL" id="NMR19203.1"/>
    </source>
</evidence>
<evidence type="ECO:0000256" key="1">
    <source>
        <dbReference type="ARBA" id="ARBA00010552"/>
    </source>
</evidence>
<dbReference type="GO" id="GO:0019239">
    <property type="term" value="F:deaminase activity"/>
    <property type="evidence" value="ECO:0007669"/>
    <property type="project" value="TreeGrafter"/>
</dbReference>